<dbReference type="GO" id="GO:0006913">
    <property type="term" value="P:nucleocytoplasmic transport"/>
    <property type="evidence" value="ECO:0007669"/>
    <property type="project" value="TreeGrafter"/>
</dbReference>
<dbReference type="Proteomes" id="UP000816034">
    <property type="component" value="Unassembled WGS sequence"/>
</dbReference>
<dbReference type="InterPro" id="IPR036047">
    <property type="entry name" value="F-box-like_dom_sf"/>
</dbReference>
<evidence type="ECO:0000256" key="3">
    <source>
        <dbReference type="ARBA" id="ARBA00022737"/>
    </source>
</evidence>
<dbReference type="GO" id="GO:0005829">
    <property type="term" value="C:cytosol"/>
    <property type="evidence" value="ECO:0007669"/>
    <property type="project" value="TreeGrafter"/>
</dbReference>
<dbReference type="SMART" id="SM00368">
    <property type="entry name" value="LRR_RI"/>
    <property type="match status" value="4"/>
</dbReference>
<dbReference type="InterPro" id="IPR027038">
    <property type="entry name" value="RanGap"/>
</dbReference>
<dbReference type="GO" id="GO:0031267">
    <property type="term" value="F:small GTPase binding"/>
    <property type="evidence" value="ECO:0007669"/>
    <property type="project" value="TreeGrafter"/>
</dbReference>
<evidence type="ECO:0008006" key="6">
    <source>
        <dbReference type="Google" id="ProtNLM"/>
    </source>
</evidence>
<dbReference type="GO" id="GO:0005096">
    <property type="term" value="F:GTPase activator activity"/>
    <property type="evidence" value="ECO:0007669"/>
    <property type="project" value="UniProtKB-KW"/>
</dbReference>
<dbReference type="CDD" id="cd09917">
    <property type="entry name" value="F-box_SF"/>
    <property type="match status" value="1"/>
</dbReference>
<protein>
    <recommendedName>
        <fullName evidence="6">F-box domain-containing protein</fullName>
    </recommendedName>
</protein>
<dbReference type="Gene3D" id="3.80.10.10">
    <property type="entry name" value="Ribonuclease Inhibitor"/>
    <property type="match status" value="3"/>
</dbReference>
<evidence type="ECO:0000313" key="5">
    <source>
        <dbReference type="Proteomes" id="UP000816034"/>
    </source>
</evidence>
<accession>A0AA88KDW5</accession>
<dbReference type="PANTHER" id="PTHR24113:SF12">
    <property type="entry name" value="RAN GTPASE-ACTIVATING PROTEIN 1"/>
    <property type="match status" value="1"/>
</dbReference>
<proteinExistence type="predicted"/>
<sequence length="560" mass="63442">MEEKRIQFIRIAMKNLKDDGNRICPFCLQPMTANFVEEKMNHDDDIINTRLYNYAEQLSEHVSICLNLWNNEKRILFGAPENSNINLTDSNQCIESNRWLMGRDSEFGKNLESTCHTVSSNEQALAQFSCSNEHSNKRKLESFNEAHKASLNKIPTKKKKQFSNLQENENLIDENDAYEQSFTRLDDVGDDMMLHILKFLDQKFLIHTCMTVSKYWYEIVSQIPFSLVIPDLSHDTLSILRIITSNPNTFNFTALDISGTHEKVNSIEMIKFITTSNQFSNLTWLNVRNSNLATESVKAIANSIILQRLRKLDLGICNIGKTRVQILSQSPYLKNITKIDLWNNNIQDEGVAVICESEFSRNITSLILSENGITEKGTSFLTSNHSKLFNLSKLDLTDNLITSKGAILIATSNVMQNLQKLYLQRCDIGDEGLIAICESNFLKKLTRLCVNNNSISYKSMPSLISSPICNRLQQLMLSNSNLGYEGARLLCTGSFPELKALHLKCCNIGNDGLLFIAACRTLSLNLTELDLDDNNILQRGLELFATVHIEKFGSAVFGLQ</sequence>
<dbReference type="InterPro" id="IPR032675">
    <property type="entry name" value="LRR_dom_sf"/>
</dbReference>
<dbReference type="InterPro" id="IPR006553">
    <property type="entry name" value="Leu-rich_rpt_Cys-con_subtyp"/>
</dbReference>
<dbReference type="EMBL" id="PYSW02000045">
    <property type="protein sequence ID" value="KAG2374493.1"/>
    <property type="molecule type" value="Genomic_DNA"/>
</dbReference>
<comment type="caution">
    <text evidence="4">The sequence shown here is derived from an EMBL/GenBank/DDBJ whole genome shotgun (WGS) entry which is preliminary data.</text>
</comment>
<dbReference type="GO" id="GO:0048471">
    <property type="term" value="C:perinuclear region of cytoplasm"/>
    <property type="evidence" value="ECO:0007669"/>
    <property type="project" value="TreeGrafter"/>
</dbReference>
<dbReference type="AlphaFoldDB" id="A0AA88KDW5"/>
<keyword evidence="3" id="KW-0677">Repeat</keyword>
<keyword evidence="2" id="KW-0433">Leucine-rich repeat</keyword>
<evidence type="ECO:0000313" key="4">
    <source>
        <dbReference type="EMBL" id="KAG2374493.1"/>
    </source>
</evidence>
<keyword evidence="1" id="KW-0343">GTPase activation</keyword>
<keyword evidence="5" id="KW-1185">Reference proteome</keyword>
<name>A0AA88KDW5_NAELO</name>
<dbReference type="RefSeq" id="XP_044543667.1">
    <property type="nucleotide sequence ID" value="XM_044686358.1"/>
</dbReference>
<dbReference type="SMART" id="SM00367">
    <property type="entry name" value="LRR_CC"/>
    <property type="match status" value="4"/>
</dbReference>
<evidence type="ECO:0000256" key="1">
    <source>
        <dbReference type="ARBA" id="ARBA00022468"/>
    </source>
</evidence>
<organism evidence="4 5">
    <name type="scientific">Naegleria lovaniensis</name>
    <name type="common">Amoeba</name>
    <dbReference type="NCBI Taxonomy" id="51637"/>
    <lineage>
        <taxon>Eukaryota</taxon>
        <taxon>Discoba</taxon>
        <taxon>Heterolobosea</taxon>
        <taxon>Tetramitia</taxon>
        <taxon>Eutetramitia</taxon>
        <taxon>Vahlkampfiidae</taxon>
        <taxon>Naegleria</taxon>
    </lineage>
</organism>
<dbReference type="Pfam" id="PF13516">
    <property type="entry name" value="LRR_6"/>
    <property type="match status" value="5"/>
</dbReference>
<dbReference type="SUPFAM" id="SSF81383">
    <property type="entry name" value="F-box domain"/>
    <property type="match status" value="1"/>
</dbReference>
<dbReference type="PANTHER" id="PTHR24113">
    <property type="entry name" value="RAN GTPASE-ACTIVATING PROTEIN 1"/>
    <property type="match status" value="1"/>
</dbReference>
<evidence type="ECO:0000256" key="2">
    <source>
        <dbReference type="ARBA" id="ARBA00022614"/>
    </source>
</evidence>
<gene>
    <name evidence="4" type="ORF">C9374_010777</name>
</gene>
<dbReference type="InterPro" id="IPR001611">
    <property type="entry name" value="Leu-rich_rpt"/>
</dbReference>
<dbReference type="GeneID" id="68103231"/>
<dbReference type="GO" id="GO:0005634">
    <property type="term" value="C:nucleus"/>
    <property type="evidence" value="ECO:0007669"/>
    <property type="project" value="TreeGrafter"/>
</dbReference>
<reference evidence="4 5" key="1">
    <citation type="journal article" date="2018" name="BMC Genomics">
        <title>The genome of Naegleria lovaniensis, the basis for a comparative approach to unravel pathogenicity factors of the human pathogenic amoeba N. fowleri.</title>
        <authorList>
            <person name="Liechti N."/>
            <person name="Schurch N."/>
            <person name="Bruggmann R."/>
            <person name="Wittwer M."/>
        </authorList>
    </citation>
    <scope>NUCLEOTIDE SEQUENCE [LARGE SCALE GENOMIC DNA]</scope>
    <source>
        <strain evidence="4 5">ATCC 30569</strain>
    </source>
</reference>
<dbReference type="SUPFAM" id="SSF52047">
    <property type="entry name" value="RNI-like"/>
    <property type="match status" value="1"/>
</dbReference>